<evidence type="ECO:0000313" key="2">
    <source>
        <dbReference type="Proteomes" id="UP000596739"/>
    </source>
</evidence>
<evidence type="ECO:0000313" key="1">
    <source>
        <dbReference type="EMBL" id="MBK1811298.1"/>
    </source>
</evidence>
<comment type="caution">
    <text evidence="1">The sequence shown here is derived from an EMBL/GenBank/DDBJ whole genome shotgun (WGS) entry which is preliminary data.</text>
</comment>
<sequence>MNRYSVSNFTCRDITIASILGEIKAENYFIYLFLTSLFINWRENIPLVQDEVLRLMGYSLSSYNSIELCKKSFMDRNIEGHTFLMELSEEAVEALLGSDNKYDQNNFTVTIENYNTISGRFAIKYPNLFLEDIKSDSFISSEITEKRLVELIRITEKLQQHEVCFMFLKPSIGVHQELSWKYVLSIVKNTISPENNMFFDIINRYRNNLAFFSMRILTIRRCYYGSMFVFMDYISELLVNYDELRAEWKQCLQQIIRERDNMINIVYIDALRNRINLAKYREVLMKEDEAIIKLLDCLYSKLHIKDFSKHA</sequence>
<reference evidence="2" key="1">
    <citation type="submission" date="2021-01" db="EMBL/GenBank/DDBJ databases">
        <title>Genome public.</title>
        <authorList>
            <person name="Liu C."/>
            <person name="Sun Q."/>
        </authorList>
    </citation>
    <scope>NUCLEOTIDE SEQUENCE [LARGE SCALE GENOMIC DNA]</scope>
    <source>
        <strain evidence="2">YIM B02505</strain>
    </source>
</reference>
<dbReference type="RefSeq" id="WP_200269372.1">
    <property type="nucleotide sequence ID" value="NZ_JAENHN010000037.1"/>
</dbReference>
<gene>
    <name evidence="1" type="ORF">JHL18_11740</name>
</gene>
<organism evidence="1 2">
    <name type="scientific">Clostridium yunnanense</name>
    <dbReference type="NCBI Taxonomy" id="2800325"/>
    <lineage>
        <taxon>Bacteria</taxon>
        <taxon>Bacillati</taxon>
        <taxon>Bacillota</taxon>
        <taxon>Clostridia</taxon>
        <taxon>Eubacteriales</taxon>
        <taxon>Clostridiaceae</taxon>
        <taxon>Clostridium</taxon>
    </lineage>
</organism>
<dbReference type="EMBL" id="JAENHN010000037">
    <property type="protein sequence ID" value="MBK1811298.1"/>
    <property type="molecule type" value="Genomic_DNA"/>
</dbReference>
<protein>
    <submittedName>
        <fullName evidence="1">Uncharacterized protein</fullName>
    </submittedName>
</protein>
<dbReference type="Proteomes" id="UP000596739">
    <property type="component" value="Unassembled WGS sequence"/>
</dbReference>
<keyword evidence="2" id="KW-1185">Reference proteome</keyword>
<name>A0ABS1EPD1_9CLOT</name>
<proteinExistence type="predicted"/>
<accession>A0ABS1EPD1</accession>